<keyword evidence="2" id="KW-0560">Oxidoreductase</keyword>
<proteinExistence type="inferred from homology"/>
<comment type="caution">
    <text evidence="4">The sequence shown here is derived from an EMBL/GenBank/DDBJ whole genome shotgun (WGS) entry which is preliminary data.</text>
</comment>
<dbReference type="PANTHER" id="PTHR44169">
    <property type="entry name" value="NADPH-DEPENDENT 1-ACYLDIHYDROXYACETONE PHOSPHATE REDUCTASE"/>
    <property type="match status" value="1"/>
</dbReference>
<dbReference type="InterPro" id="IPR002347">
    <property type="entry name" value="SDR_fam"/>
</dbReference>
<dbReference type="InterPro" id="IPR036291">
    <property type="entry name" value="NAD(P)-bd_dom_sf"/>
</dbReference>
<gene>
    <name evidence="4" type="ORF">N7U62_09340</name>
</gene>
<dbReference type="PROSITE" id="PS00061">
    <property type="entry name" value="ADH_SHORT"/>
    <property type="match status" value="1"/>
</dbReference>
<reference evidence="4 5" key="1">
    <citation type="submission" date="2022-10" db="EMBL/GenBank/DDBJ databases">
        <title>Comparative genomics and taxonomic characterization of three novel marine species of genus Reichenbachiella exhibiting antioxidant and polysaccharide degradation activities.</title>
        <authorList>
            <person name="Muhammad N."/>
            <person name="Lee Y.-J."/>
            <person name="Ko J."/>
            <person name="Kim S.-G."/>
        </authorList>
    </citation>
    <scope>NUCLEOTIDE SEQUENCE [LARGE SCALE GENOMIC DNA]</scope>
    <source>
        <strain evidence="4 5">ABR2-5</strain>
    </source>
</reference>
<dbReference type="PRINTS" id="PR00081">
    <property type="entry name" value="GDHRDH"/>
</dbReference>
<comment type="similarity">
    <text evidence="1 3">Belongs to the short-chain dehydrogenases/reductases (SDR) family.</text>
</comment>
<evidence type="ECO:0000313" key="4">
    <source>
        <dbReference type="EMBL" id="MCV9386865.1"/>
    </source>
</evidence>
<evidence type="ECO:0000256" key="2">
    <source>
        <dbReference type="ARBA" id="ARBA00023002"/>
    </source>
</evidence>
<dbReference type="EMBL" id="JAOYOD010000001">
    <property type="protein sequence ID" value="MCV9386865.1"/>
    <property type="molecule type" value="Genomic_DNA"/>
</dbReference>
<accession>A0ABT3CTR3</accession>
<dbReference type="RefSeq" id="WP_264137698.1">
    <property type="nucleotide sequence ID" value="NZ_JAOYOD010000001.1"/>
</dbReference>
<evidence type="ECO:0000256" key="1">
    <source>
        <dbReference type="ARBA" id="ARBA00006484"/>
    </source>
</evidence>
<dbReference type="InterPro" id="IPR020904">
    <property type="entry name" value="Sc_DH/Rdtase_CS"/>
</dbReference>
<evidence type="ECO:0000313" key="5">
    <source>
        <dbReference type="Proteomes" id="UP001300692"/>
    </source>
</evidence>
<organism evidence="4 5">
    <name type="scientific">Reichenbachiella ulvae</name>
    <dbReference type="NCBI Taxonomy" id="2980104"/>
    <lineage>
        <taxon>Bacteria</taxon>
        <taxon>Pseudomonadati</taxon>
        <taxon>Bacteroidota</taxon>
        <taxon>Cytophagia</taxon>
        <taxon>Cytophagales</taxon>
        <taxon>Reichenbachiellaceae</taxon>
        <taxon>Reichenbachiella</taxon>
    </lineage>
</organism>
<sequence length="258" mass="28518">MNLSENTILVTGGTSGIGYEMAKEFLKRDNKVIITGRNEQKLQKAVQELKGAIGIACDVSQPDQIQQLYQQIEKEHPDLNILINNAGVMLTINLQAHKLSERDLTQEFDINVKGTIWMNDAFLPLLGKNSHSATVTVSSGLAFAPLPITPIYCATKAALHSYSLSLREQLKNTSIKVFELAPPATKTELLAGFEEEDMEGVTPMTVEALVAKFIEGLSKDKLEICPGQASQLKFMGRFFPNFILKQLSKPIARMHAEM</sequence>
<name>A0ABT3CTR3_9BACT</name>
<protein>
    <submittedName>
        <fullName evidence="4">SDR family NAD(P)-dependent oxidoreductase</fullName>
    </submittedName>
</protein>
<keyword evidence="5" id="KW-1185">Reference proteome</keyword>
<dbReference type="PRINTS" id="PR00080">
    <property type="entry name" value="SDRFAMILY"/>
</dbReference>
<dbReference type="Proteomes" id="UP001300692">
    <property type="component" value="Unassembled WGS sequence"/>
</dbReference>
<dbReference type="SUPFAM" id="SSF51735">
    <property type="entry name" value="NAD(P)-binding Rossmann-fold domains"/>
    <property type="match status" value="1"/>
</dbReference>
<dbReference type="Pfam" id="PF00106">
    <property type="entry name" value="adh_short"/>
    <property type="match status" value="1"/>
</dbReference>
<evidence type="ECO:0000256" key="3">
    <source>
        <dbReference type="RuleBase" id="RU000363"/>
    </source>
</evidence>
<dbReference type="Gene3D" id="3.40.50.720">
    <property type="entry name" value="NAD(P)-binding Rossmann-like Domain"/>
    <property type="match status" value="1"/>
</dbReference>
<dbReference type="PANTHER" id="PTHR44169:SF6">
    <property type="entry name" value="NADPH-DEPENDENT 1-ACYLDIHYDROXYACETONE PHOSPHATE REDUCTASE"/>
    <property type="match status" value="1"/>
</dbReference>